<dbReference type="InterPro" id="IPR007076">
    <property type="entry name" value="TfoX_N"/>
</dbReference>
<dbReference type="SUPFAM" id="SSF159894">
    <property type="entry name" value="YgaC/TfoX-N like"/>
    <property type="match status" value="1"/>
</dbReference>
<feature type="domain" description="TfoX N-terminal" evidence="1">
    <location>
        <begin position="27"/>
        <end position="108"/>
    </location>
</feature>
<dbReference type="Gene3D" id="3.30.1460.30">
    <property type="entry name" value="YgaC/TfoX-N like chaperone"/>
    <property type="match status" value="1"/>
</dbReference>
<organism evidence="2 3">
    <name type="scientific">Candidatus Desulfolinea nitratireducens</name>
    <dbReference type="NCBI Taxonomy" id="2841698"/>
    <lineage>
        <taxon>Bacteria</taxon>
        <taxon>Bacillati</taxon>
        <taxon>Chloroflexota</taxon>
        <taxon>Anaerolineae</taxon>
        <taxon>Anaerolineales</taxon>
        <taxon>Anaerolineales incertae sedis</taxon>
        <taxon>Candidatus Desulfolinea</taxon>
    </lineage>
</organism>
<sequence length="115" mass="12757">MAEPFLSLLKEIVERLKPLQIDGVMLETKHFFSGAALYANGKIFASLSPAGFAIKLPPDRRKKLIEGCKGKEFRFFPKGPIKKEYLALSDLIISDNAALRELIESSVNYALGVES</sequence>
<protein>
    <submittedName>
        <fullName evidence="2">TfoX/Sxy family protein</fullName>
    </submittedName>
</protein>
<evidence type="ECO:0000259" key="1">
    <source>
        <dbReference type="Pfam" id="PF04993"/>
    </source>
</evidence>
<gene>
    <name evidence="2" type="ORF">H8E29_06915</name>
</gene>
<dbReference type="Proteomes" id="UP000614469">
    <property type="component" value="Unassembled WGS sequence"/>
</dbReference>
<accession>A0A8J6NL61</accession>
<dbReference type="EMBL" id="JACNJN010000086">
    <property type="protein sequence ID" value="MBC8334975.1"/>
    <property type="molecule type" value="Genomic_DNA"/>
</dbReference>
<evidence type="ECO:0000313" key="2">
    <source>
        <dbReference type="EMBL" id="MBC8334975.1"/>
    </source>
</evidence>
<proteinExistence type="predicted"/>
<comment type="caution">
    <text evidence="2">The sequence shown here is derived from an EMBL/GenBank/DDBJ whole genome shotgun (WGS) entry which is preliminary data.</text>
</comment>
<reference evidence="2 3" key="1">
    <citation type="submission" date="2020-08" db="EMBL/GenBank/DDBJ databases">
        <title>Bridging the membrane lipid divide: bacteria of the FCB group superphylum have the potential to synthesize archaeal ether lipids.</title>
        <authorList>
            <person name="Villanueva L."/>
            <person name="Von Meijenfeldt F.A.B."/>
            <person name="Westbye A.B."/>
            <person name="Yadav S."/>
            <person name="Hopmans E.C."/>
            <person name="Dutilh B.E."/>
            <person name="Sinninghe Damste J.S."/>
        </authorList>
    </citation>
    <scope>NUCLEOTIDE SEQUENCE [LARGE SCALE GENOMIC DNA]</scope>
    <source>
        <strain evidence="2">NIOZ-UU36</strain>
    </source>
</reference>
<name>A0A8J6NL61_9CHLR</name>
<dbReference type="AlphaFoldDB" id="A0A8J6NL61"/>
<dbReference type="Pfam" id="PF04993">
    <property type="entry name" value="TfoX_N"/>
    <property type="match status" value="1"/>
</dbReference>
<evidence type="ECO:0000313" key="3">
    <source>
        <dbReference type="Proteomes" id="UP000614469"/>
    </source>
</evidence>